<proteinExistence type="predicted"/>
<accession>A0ABQ5YSU9</accession>
<dbReference type="Proteomes" id="UP001156664">
    <property type="component" value="Unassembled WGS sequence"/>
</dbReference>
<evidence type="ECO:0000313" key="2">
    <source>
        <dbReference type="Proteomes" id="UP001156664"/>
    </source>
</evidence>
<comment type="caution">
    <text evidence="1">The sequence shown here is derived from an EMBL/GenBank/DDBJ whole genome shotgun (WGS) entry which is preliminary data.</text>
</comment>
<sequence length="188" mass="21339">MSSIAERLTRAYCLFHWLQVKPIPEQIRQSLAFKSLEQELLALKVRPEDLAAVGSDVSDSFEESRLAFMVRYSGLTWSTCSVFCDSIDHRDWLRLGAPLLVRFNGIDMHGQPGLPNTALGDFAFLNPSKVWVEGDRIMSFVVRWNKLEVRRMERFLRLAGARHGVEATINQIEQSEKFIAAIKATVGV</sequence>
<dbReference type="EMBL" id="BSOJ01000015">
    <property type="protein sequence ID" value="GLR26351.1"/>
    <property type="molecule type" value="Genomic_DNA"/>
</dbReference>
<gene>
    <name evidence="1" type="ORF">GCM10007875_14410</name>
</gene>
<keyword evidence="2" id="KW-1185">Reference proteome</keyword>
<reference evidence="2" key="1">
    <citation type="journal article" date="2019" name="Int. J. Syst. Evol. Microbiol.">
        <title>The Global Catalogue of Microorganisms (GCM) 10K type strain sequencing project: providing services to taxonomists for standard genome sequencing and annotation.</title>
        <authorList>
            <consortium name="The Broad Institute Genomics Platform"/>
            <consortium name="The Broad Institute Genome Sequencing Center for Infectious Disease"/>
            <person name="Wu L."/>
            <person name="Ma J."/>
        </authorList>
    </citation>
    <scope>NUCLEOTIDE SEQUENCE [LARGE SCALE GENOMIC DNA]</scope>
    <source>
        <strain evidence="2">NBRC 105857</strain>
    </source>
</reference>
<dbReference type="RefSeq" id="WP_284280915.1">
    <property type="nucleotide sequence ID" value="NZ_BSOJ01000015.1"/>
</dbReference>
<name>A0ABQ5YSU9_9BURK</name>
<organism evidence="1 2">
    <name type="scientific">Limnobacter litoralis</name>
    <dbReference type="NCBI Taxonomy" id="481366"/>
    <lineage>
        <taxon>Bacteria</taxon>
        <taxon>Pseudomonadati</taxon>
        <taxon>Pseudomonadota</taxon>
        <taxon>Betaproteobacteria</taxon>
        <taxon>Burkholderiales</taxon>
        <taxon>Burkholderiaceae</taxon>
        <taxon>Limnobacter</taxon>
    </lineage>
</organism>
<evidence type="ECO:0000313" key="1">
    <source>
        <dbReference type="EMBL" id="GLR26351.1"/>
    </source>
</evidence>
<protein>
    <submittedName>
        <fullName evidence="1">Uncharacterized protein</fullName>
    </submittedName>
</protein>